<name>A0A3D8J177_9HELI</name>
<evidence type="ECO:0000313" key="2">
    <source>
        <dbReference type="Proteomes" id="UP000256424"/>
    </source>
</evidence>
<gene>
    <name evidence="1" type="ORF">CQA66_08160</name>
</gene>
<dbReference type="EMBL" id="NXLW01000019">
    <property type="protein sequence ID" value="RDU70531.1"/>
    <property type="molecule type" value="Genomic_DNA"/>
</dbReference>
<organism evidence="1 2">
    <name type="scientific">Helicobacter aurati</name>
    <dbReference type="NCBI Taxonomy" id="137778"/>
    <lineage>
        <taxon>Bacteria</taxon>
        <taxon>Pseudomonadati</taxon>
        <taxon>Campylobacterota</taxon>
        <taxon>Epsilonproteobacteria</taxon>
        <taxon>Campylobacterales</taxon>
        <taxon>Helicobacteraceae</taxon>
        <taxon>Helicobacter</taxon>
    </lineage>
</organism>
<dbReference type="Proteomes" id="UP000256424">
    <property type="component" value="Unassembled WGS sequence"/>
</dbReference>
<protein>
    <submittedName>
        <fullName evidence="1">Spermidine synthase spee</fullName>
    </submittedName>
</protein>
<sequence length="256" mass="29529">MQLVIHNKFADYKADSISVELFDSYAFGQIALVHYKDRVQHNQEILVERFVNAQNEMLTYIPYCVHPWAKRVLLYGTLNCEIAYLFALQGLEVDIVLPNKEALYTLSGFLPHFKAIEQHKNIAFYANFSSLKKADYDIVLHLGEVKEHELDALGKLSSKEGIVIYRLVNLYLEPSLALQFLDKAKAFSHILMPFVISCLENSFFVFASKRFHPLADLLLQRVDMLENLTFYNAHLHNSAFRLPTLIQKLTAPYVKN</sequence>
<proteinExistence type="predicted"/>
<dbReference type="InterPro" id="IPR029063">
    <property type="entry name" value="SAM-dependent_MTases_sf"/>
</dbReference>
<dbReference type="SUPFAM" id="SSF53335">
    <property type="entry name" value="S-adenosyl-L-methionine-dependent methyltransferases"/>
    <property type="match status" value="1"/>
</dbReference>
<dbReference type="InterPro" id="IPR037163">
    <property type="entry name" value="Spermidine_synt_N_sf"/>
</dbReference>
<evidence type="ECO:0000313" key="1">
    <source>
        <dbReference type="EMBL" id="RDU70531.1"/>
    </source>
</evidence>
<dbReference type="OrthoDB" id="9793120at2"/>
<reference evidence="1 2" key="1">
    <citation type="submission" date="2018-04" db="EMBL/GenBank/DDBJ databases">
        <title>Novel Campyloabacter and Helicobacter Species and Strains.</title>
        <authorList>
            <person name="Mannion A.J."/>
            <person name="Shen Z."/>
            <person name="Fox J.G."/>
        </authorList>
    </citation>
    <scope>NUCLEOTIDE SEQUENCE [LARGE SCALE GENOMIC DNA]</scope>
    <source>
        <strain evidence="1 2">MIT 97-5075</strain>
    </source>
</reference>
<keyword evidence="2" id="KW-1185">Reference proteome</keyword>
<dbReference type="AlphaFoldDB" id="A0A3D8J177"/>
<dbReference type="Gene3D" id="2.30.140.10">
    <property type="entry name" value="Spermidine synthase, tetramerisation domain"/>
    <property type="match status" value="1"/>
</dbReference>
<comment type="caution">
    <text evidence="1">The sequence shown here is derived from an EMBL/GenBank/DDBJ whole genome shotgun (WGS) entry which is preliminary data.</text>
</comment>
<accession>A0A3D8J177</accession>
<dbReference type="Gene3D" id="3.40.50.150">
    <property type="entry name" value="Vaccinia Virus protein VP39"/>
    <property type="match status" value="1"/>
</dbReference>